<gene>
    <name evidence="1" type="ORF">FOZ62_000576</name>
    <name evidence="2" type="ORF">FOZ63_002671</name>
</gene>
<dbReference type="EMBL" id="JABANO010010488">
    <property type="protein sequence ID" value="KAF4745086.1"/>
    <property type="molecule type" value="Genomic_DNA"/>
</dbReference>
<dbReference type="AlphaFoldDB" id="A0A7J6S4I5"/>
<evidence type="ECO:0000313" key="2">
    <source>
        <dbReference type="EMBL" id="KAF4745086.1"/>
    </source>
</evidence>
<evidence type="ECO:0000313" key="3">
    <source>
        <dbReference type="Proteomes" id="UP000553632"/>
    </source>
</evidence>
<name>A0A7J6S4I5_PEROL</name>
<protein>
    <submittedName>
        <fullName evidence="1">Uncharacterized protein</fullName>
    </submittedName>
</protein>
<dbReference type="EMBL" id="JABANM010017656">
    <property type="protein sequence ID" value="KAF4727396.1"/>
    <property type="molecule type" value="Genomic_DNA"/>
</dbReference>
<keyword evidence="3" id="KW-1185">Reference proteome</keyword>
<dbReference type="Proteomes" id="UP000553632">
    <property type="component" value="Unassembled WGS sequence"/>
</dbReference>
<reference evidence="3 4" key="1">
    <citation type="submission" date="2020-04" db="EMBL/GenBank/DDBJ databases">
        <title>Perkinsus olseni comparative genomics.</title>
        <authorList>
            <person name="Bogema D.R."/>
        </authorList>
    </citation>
    <scope>NUCLEOTIDE SEQUENCE [LARGE SCALE GENOMIC DNA]</scope>
    <source>
        <strain evidence="1">ATCC PRA-205</strain>
        <strain evidence="2 3">ATCC PRA-207</strain>
    </source>
</reference>
<dbReference type="Proteomes" id="UP000574390">
    <property type="component" value="Unassembled WGS sequence"/>
</dbReference>
<evidence type="ECO:0000313" key="1">
    <source>
        <dbReference type="EMBL" id="KAF4727396.1"/>
    </source>
</evidence>
<accession>A0A7J6S4I5</accession>
<proteinExistence type="predicted"/>
<organism evidence="1 4">
    <name type="scientific">Perkinsus olseni</name>
    <name type="common">Perkinsus atlanticus</name>
    <dbReference type="NCBI Taxonomy" id="32597"/>
    <lineage>
        <taxon>Eukaryota</taxon>
        <taxon>Sar</taxon>
        <taxon>Alveolata</taxon>
        <taxon>Perkinsozoa</taxon>
        <taxon>Perkinsea</taxon>
        <taxon>Perkinsida</taxon>
        <taxon>Perkinsidae</taxon>
        <taxon>Perkinsus</taxon>
    </lineage>
</organism>
<comment type="caution">
    <text evidence="1">The sequence shown here is derived from an EMBL/GenBank/DDBJ whole genome shotgun (WGS) entry which is preliminary data.</text>
</comment>
<sequence>MVIQARMAEVVEQEYEEKLGQYDLELTDSPVLRKARQAVAKTGYEEAASVLSRESGCVSARGEVTLMRKQIKSGLWDEALATLEQLEIDDESVKKRLGFGIREEQ</sequence>
<evidence type="ECO:0000313" key="4">
    <source>
        <dbReference type="Proteomes" id="UP000574390"/>
    </source>
</evidence>